<name>A0AAW7K4J0_ENTFL</name>
<dbReference type="EMBL" id="JAREWH010000001">
    <property type="protein sequence ID" value="MDN3191043.1"/>
    <property type="molecule type" value="Genomic_DNA"/>
</dbReference>
<evidence type="ECO:0000313" key="1">
    <source>
        <dbReference type="EMBL" id="MDN3191043.1"/>
    </source>
</evidence>
<organism evidence="1 2">
    <name type="scientific">Enterococcus faecalis</name>
    <name type="common">Streptococcus faecalis</name>
    <dbReference type="NCBI Taxonomy" id="1351"/>
    <lineage>
        <taxon>Bacteria</taxon>
        <taxon>Bacillati</taxon>
        <taxon>Bacillota</taxon>
        <taxon>Bacilli</taxon>
        <taxon>Lactobacillales</taxon>
        <taxon>Enterococcaceae</taxon>
        <taxon>Enterococcus</taxon>
    </lineage>
</organism>
<dbReference type="Proteomes" id="UP001173174">
    <property type="component" value="Unassembled WGS sequence"/>
</dbReference>
<comment type="caution">
    <text evidence="1">The sequence shown here is derived from an EMBL/GenBank/DDBJ whole genome shotgun (WGS) entry which is preliminary data.</text>
</comment>
<dbReference type="AlphaFoldDB" id="A0AAW7K4J0"/>
<reference evidence="1" key="1">
    <citation type="journal article" date="2023" name="Pathogens">
        <title>Prevalence of Enterococcus spp. and the Whole-Genome Characteristics of Enterococcus faecium and Enterococcus faecalis Strains Isolated from Free-Living Birds in Poland.</title>
        <authorList>
            <person name="Kwit R."/>
            <person name="Zajac M."/>
            <person name="Smialowska-Weglinska A."/>
            <person name="Skarzynska M."/>
            <person name="Bomba A."/>
            <person name="Lalak A."/>
            <person name="Skrzypiec E."/>
            <person name="Wojdat D."/>
            <person name="Koza W."/>
            <person name="Mikos-Wojewoda E."/>
            <person name="Pasim P."/>
            <person name="Skora M."/>
            <person name="Polak M."/>
            <person name="Wiacek J."/>
            <person name="Wasyl D."/>
        </authorList>
    </citation>
    <scope>NUCLEOTIDE SEQUENCE</scope>
    <source>
        <strain evidence="1">691B_2</strain>
    </source>
</reference>
<reference evidence="1" key="2">
    <citation type="submission" date="2023-03" db="EMBL/GenBank/DDBJ databases">
        <authorList>
            <person name="Zajac M."/>
            <person name="Kwit R."/>
            <person name="Wasyl D."/>
        </authorList>
    </citation>
    <scope>NUCLEOTIDE SEQUENCE</scope>
    <source>
        <strain evidence="1">691B_2</strain>
    </source>
</reference>
<dbReference type="InterPro" id="IPR009660">
    <property type="entry name" value="Phage_A500_Gp15"/>
</dbReference>
<dbReference type="Pfam" id="PF06854">
    <property type="entry name" value="Phage_Gp15"/>
    <property type="match status" value="1"/>
</dbReference>
<evidence type="ECO:0000313" key="2">
    <source>
        <dbReference type="Proteomes" id="UP001173174"/>
    </source>
</evidence>
<dbReference type="RefSeq" id="WP_289869867.1">
    <property type="nucleotide sequence ID" value="NZ_JAREWH010000001.1"/>
</dbReference>
<protein>
    <submittedName>
        <fullName evidence="1">Gp15 family bacteriophage protein</fullName>
    </submittedName>
</protein>
<accession>A0AAW7K4J0</accession>
<sequence length="192" mass="22582">MRLNDPLVTTVEFEGKEYPLDLSFDNVLDVFDILSDENLFPEEKMNMSLELLICDFEKEFEGTLEQQFLLFNFILKKYIYLNEEVDRATDRLGNPLPIKKGKKVIDLTHDAKYIYASFRQIGINLFDEQGKMSWEEFQALLESLPDDTILAKIIQIRTWEPQKGESAREKSRMKKLKKKYALPDEKIGEEDE</sequence>
<proteinExistence type="predicted"/>
<gene>
    <name evidence="1" type="ORF">P0E79_00890</name>
</gene>